<proteinExistence type="predicted"/>
<protein>
    <submittedName>
        <fullName evidence="2">Lipoprotein</fullName>
    </submittedName>
</protein>
<sequence length="403" mass="41525">MRSRLAAVGGVLLLALTACAAHPGTVSSPDSAADDGHGEIAGAHELSEPALHLTTVDADGAVHHLDLLDESQSILAEIDPIDDLVSDGRYLFGIREGSVAVIDSGVWTWSHVDHFHYYEAPARVIGEVTGSGRASVVPGEVGVGMLFDGEAVLIETPALADGEIVESFRVPVEPHDGLVVPLTHGAAVTEPDGSGVVRALRMVSADGTAGETVACAGAAGTIATVVGTVVGCADGAVLSVGGDPDEWERIGYPADAVAETGSQATSFAARKSRPTVAALAGDAGFWLLDTRERTWSFHEIDEEIVQVVAVDDDAARVLALTADGAVLVLADGEITARTEPLVAASLADPDLAAGVTFVVDQNRAYLNGPAEQTMWEIDPADGARVSRAFEVEAEPLHLAGTGR</sequence>
<organism evidence="2 3">
    <name type="scientific">Microbacterium aerolatum</name>
    <dbReference type="NCBI Taxonomy" id="153731"/>
    <lineage>
        <taxon>Bacteria</taxon>
        <taxon>Bacillati</taxon>
        <taxon>Actinomycetota</taxon>
        <taxon>Actinomycetes</taxon>
        <taxon>Micrococcales</taxon>
        <taxon>Microbacteriaceae</taxon>
        <taxon>Microbacterium</taxon>
    </lineage>
</organism>
<dbReference type="Proteomes" id="UP000321225">
    <property type="component" value="Unassembled WGS sequence"/>
</dbReference>
<dbReference type="PROSITE" id="PS51257">
    <property type="entry name" value="PROKAR_LIPOPROTEIN"/>
    <property type="match status" value="1"/>
</dbReference>
<evidence type="ECO:0000256" key="1">
    <source>
        <dbReference type="SAM" id="SignalP"/>
    </source>
</evidence>
<dbReference type="RefSeq" id="WP_147039316.1">
    <property type="nucleotide sequence ID" value="NZ_BJUW01000007.1"/>
</dbReference>
<dbReference type="AlphaFoldDB" id="A0A511AJ04"/>
<dbReference type="OrthoDB" id="60524at2"/>
<gene>
    <name evidence="2" type="ORF">MAE01_19070</name>
</gene>
<keyword evidence="1" id="KW-0732">Signal</keyword>
<keyword evidence="2" id="KW-0449">Lipoprotein</keyword>
<dbReference type="EMBL" id="BJUW01000007">
    <property type="protein sequence ID" value="GEK86731.1"/>
    <property type="molecule type" value="Genomic_DNA"/>
</dbReference>
<feature type="chain" id="PRO_5021909325" evidence="1">
    <location>
        <begin position="21"/>
        <end position="403"/>
    </location>
</feature>
<comment type="caution">
    <text evidence="2">The sequence shown here is derived from an EMBL/GenBank/DDBJ whole genome shotgun (WGS) entry which is preliminary data.</text>
</comment>
<reference evidence="2 3" key="1">
    <citation type="submission" date="2019-07" db="EMBL/GenBank/DDBJ databases">
        <title>Whole genome shotgun sequence of Microbacterium aerolatum NBRC 103071.</title>
        <authorList>
            <person name="Hosoyama A."/>
            <person name="Uohara A."/>
            <person name="Ohji S."/>
            <person name="Ichikawa N."/>
        </authorList>
    </citation>
    <scope>NUCLEOTIDE SEQUENCE [LARGE SCALE GENOMIC DNA]</scope>
    <source>
        <strain evidence="2 3">NBRC 103071</strain>
    </source>
</reference>
<keyword evidence="3" id="KW-1185">Reference proteome</keyword>
<evidence type="ECO:0000313" key="3">
    <source>
        <dbReference type="Proteomes" id="UP000321225"/>
    </source>
</evidence>
<accession>A0A511AJ04</accession>
<evidence type="ECO:0000313" key="2">
    <source>
        <dbReference type="EMBL" id="GEK86731.1"/>
    </source>
</evidence>
<name>A0A511AJ04_9MICO</name>
<feature type="signal peptide" evidence="1">
    <location>
        <begin position="1"/>
        <end position="20"/>
    </location>
</feature>